<dbReference type="PANTHER" id="PTHR30289:SF1">
    <property type="entry name" value="PEBP (PHOSPHATIDYLETHANOLAMINE-BINDING PROTEIN) FAMILY PROTEIN"/>
    <property type="match status" value="1"/>
</dbReference>
<dbReference type="PANTHER" id="PTHR30289">
    <property type="entry name" value="UNCHARACTERIZED PROTEIN YBCL-RELATED"/>
    <property type="match status" value="1"/>
</dbReference>
<dbReference type="SUPFAM" id="SSF49777">
    <property type="entry name" value="PEBP-like"/>
    <property type="match status" value="1"/>
</dbReference>
<dbReference type="InterPro" id="IPR005247">
    <property type="entry name" value="YbhB_YbcL/LppC-like"/>
</dbReference>
<evidence type="ECO:0000256" key="1">
    <source>
        <dbReference type="SAM" id="MobiDB-lite"/>
    </source>
</evidence>
<keyword evidence="2" id="KW-0649">Protein kinase inhibitor</keyword>
<accession>A0ABT5D9E4</accession>
<protein>
    <submittedName>
        <fullName evidence="2">YbhB/YbcL family Raf kinase inhibitor-like protein</fullName>
    </submittedName>
</protein>
<dbReference type="RefSeq" id="WP_272139638.1">
    <property type="nucleotide sequence ID" value="NZ_JAQNDM010000002.1"/>
</dbReference>
<dbReference type="EMBL" id="JAQNDM010000002">
    <property type="protein sequence ID" value="MDC0710302.1"/>
    <property type="molecule type" value="Genomic_DNA"/>
</dbReference>
<organism evidence="2 3">
    <name type="scientific">Stigmatella ashevillensis</name>
    <dbReference type="NCBI Taxonomy" id="2995309"/>
    <lineage>
        <taxon>Bacteria</taxon>
        <taxon>Pseudomonadati</taxon>
        <taxon>Myxococcota</taxon>
        <taxon>Myxococcia</taxon>
        <taxon>Myxococcales</taxon>
        <taxon>Cystobacterineae</taxon>
        <taxon>Archangiaceae</taxon>
        <taxon>Stigmatella</taxon>
    </lineage>
</organism>
<dbReference type="Gene3D" id="3.90.280.10">
    <property type="entry name" value="PEBP-like"/>
    <property type="match status" value="1"/>
</dbReference>
<proteinExistence type="predicted"/>
<gene>
    <name evidence="2" type="ORF">POL68_17635</name>
</gene>
<sequence length="165" mass="17333">MARISGGALTRSATGTTTRRSTWRSPGAEGKDISPQLEWSGAPAGTKGYAVTVYDADAPTPRGFWHWAVFYIPASVTSLPRGAGTVDGALLPKDAVQLPNDARVAGYVRATPPKGDGPHRYFIVVRALDVDTLAVPKDGTSAHISFVMLGHTLARATLVATSETS</sequence>
<dbReference type="Proteomes" id="UP001221838">
    <property type="component" value="Unassembled WGS sequence"/>
</dbReference>
<dbReference type="InterPro" id="IPR036610">
    <property type="entry name" value="PEBP-like_sf"/>
</dbReference>
<dbReference type="CDD" id="cd00865">
    <property type="entry name" value="PEBP_bact_arch"/>
    <property type="match status" value="1"/>
</dbReference>
<evidence type="ECO:0000313" key="3">
    <source>
        <dbReference type="Proteomes" id="UP001221838"/>
    </source>
</evidence>
<dbReference type="InterPro" id="IPR008914">
    <property type="entry name" value="PEBP"/>
</dbReference>
<feature type="compositionally biased region" description="Low complexity" evidence="1">
    <location>
        <begin position="1"/>
        <end position="27"/>
    </location>
</feature>
<evidence type="ECO:0000313" key="2">
    <source>
        <dbReference type="EMBL" id="MDC0710302.1"/>
    </source>
</evidence>
<dbReference type="GO" id="GO:0004860">
    <property type="term" value="F:protein kinase inhibitor activity"/>
    <property type="evidence" value="ECO:0007669"/>
    <property type="project" value="UniProtKB-KW"/>
</dbReference>
<dbReference type="Pfam" id="PF01161">
    <property type="entry name" value="PBP"/>
    <property type="match status" value="1"/>
</dbReference>
<dbReference type="NCBIfam" id="TIGR00481">
    <property type="entry name" value="YbhB/YbcL family Raf kinase inhibitor-like protein"/>
    <property type="match status" value="1"/>
</dbReference>
<comment type="caution">
    <text evidence="2">The sequence shown here is derived from an EMBL/GenBank/DDBJ whole genome shotgun (WGS) entry which is preliminary data.</text>
</comment>
<keyword evidence="3" id="KW-1185">Reference proteome</keyword>
<feature type="region of interest" description="Disordered" evidence="1">
    <location>
        <begin position="1"/>
        <end position="39"/>
    </location>
</feature>
<name>A0ABT5D9E4_9BACT</name>
<reference evidence="2 3" key="1">
    <citation type="submission" date="2022-11" db="EMBL/GenBank/DDBJ databases">
        <title>Minimal conservation of predation-associated metabolite biosynthetic gene clusters underscores biosynthetic potential of Myxococcota including descriptions for ten novel species: Archangium lansinium sp. nov., Myxococcus landrumus sp. nov., Nannocystis bai.</title>
        <authorList>
            <person name="Ahearne A."/>
            <person name="Stevens C."/>
            <person name="Dowd S."/>
        </authorList>
    </citation>
    <scope>NUCLEOTIDE SEQUENCE [LARGE SCALE GENOMIC DNA]</scope>
    <source>
        <strain evidence="2 3">NCWAL01</strain>
    </source>
</reference>